<feature type="region of interest" description="Disordered" evidence="1">
    <location>
        <begin position="1"/>
        <end position="28"/>
    </location>
</feature>
<comment type="caution">
    <text evidence="2">The sequence shown here is derived from an EMBL/GenBank/DDBJ whole genome shotgun (WGS) entry which is preliminary data.</text>
</comment>
<dbReference type="Proteomes" id="UP000031512">
    <property type="component" value="Unassembled WGS sequence"/>
</dbReference>
<keyword evidence="3" id="KW-1185">Reference proteome</keyword>
<reference evidence="2 3" key="1">
    <citation type="journal article" date="2012" name="BMC Genomics">
        <title>Comparative genomic analysis and phylogenetic position of Theileria equi.</title>
        <authorList>
            <person name="Kappmeyer L.S."/>
            <person name="Thiagarajan M."/>
            <person name="Herndon D.R."/>
            <person name="Ramsay J.D."/>
            <person name="Caler E."/>
            <person name="Djikeng A."/>
            <person name="Gillespie J.J."/>
            <person name="Lau A.O."/>
            <person name="Roalson E.H."/>
            <person name="Silva J.C."/>
            <person name="Silva M.G."/>
            <person name="Suarez C.E."/>
            <person name="Ueti M.W."/>
            <person name="Nene V.M."/>
            <person name="Mealey R.H."/>
            <person name="Knowles D.P."/>
            <person name="Brayton K.A."/>
        </authorList>
    </citation>
    <scope>NUCLEOTIDE SEQUENCE [LARGE SCALE GENOMIC DNA]</scope>
    <source>
        <strain evidence="2 3">WA</strain>
    </source>
</reference>
<sequence length="431" mass="46425">MVEGVTIKLGVKPKSDEESGQTYEEGTSSGRITIKVTRSSFPPGVGSTANFYEYKHEENTGGGKELTVKRVLDDSGKEINTSRLKGVPKVTSISSYCWKHGGKVLLVSITTNDKVTKYYVRSSGNPQWYSINGGSQPIQLQPEVLEQKLDQQNCYFNKLITMNLTKDVYVAGKRYCCYNHIGQGKVTVTPAPISCNQHPGSSHLTYYKHEVNYAGGVQLAGIEYYKNGNPSRRKKITIPNLNLPAKDSVKVYTFYCDNGKDPVLIYVEFTGGSGVTGWFKKGSGTDAWERISSDLNGITPETINNCNSGGWTKLKSALKGVSCTDYEACKTTPKVPSTTIPVPPVSLGALTEEAVEKYWKIILSSVVPGATPIIIDASHSSAALIKTLSKPAGPSKEAIIGGSVGGVLGTGALGLGIWKGPALLARLITRL</sequence>
<accession>L1LAW5</accession>
<evidence type="ECO:0000313" key="3">
    <source>
        <dbReference type="Proteomes" id="UP000031512"/>
    </source>
</evidence>
<dbReference type="GeneID" id="15804136"/>
<evidence type="ECO:0000313" key="2">
    <source>
        <dbReference type="EMBL" id="EKX72471.1"/>
    </source>
</evidence>
<dbReference type="EMBL" id="ACOU01000007">
    <property type="protein sequence ID" value="EKX72471.1"/>
    <property type="molecule type" value="Genomic_DNA"/>
</dbReference>
<protein>
    <submittedName>
        <fullName evidence="2">Uncharacterized protein</fullName>
    </submittedName>
</protein>
<dbReference type="RefSeq" id="XP_004831923.1">
    <property type="nucleotide sequence ID" value="XM_004831866.1"/>
</dbReference>
<organism evidence="2 3">
    <name type="scientific">Theileria equi strain WA</name>
    <dbReference type="NCBI Taxonomy" id="1537102"/>
    <lineage>
        <taxon>Eukaryota</taxon>
        <taxon>Sar</taxon>
        <taxon>Alveolata</taxon>
        <taxon>Apicomplexa</taxon>
        <taxon>Aconoidasida</taxon>
        <taxon>Piroplasmida</taxon>
        <taxon>Theileriidae</taxon>
        <taxon>Theileria</taxon>
    </lineage>
</organism>
<gene>
    <name evidence="2" type="ORF">BEWA_049380</name>
</gene>
<name>L1LAW5_THEEQ</name>
<proteinExistence type="predicted"/>
<dbReference type="STRING" id="1537102.L1LAW5"/>
<dbReference type="AlphaFoldDB" id="L1LAW5"/>
<dbReference type="VEuPathDB" id="PiroplasmaDB:BEWA_049380"/>
<evidence type="ECO:0000256" key="1">
    <source>
        <dbReference type="SAM" id="MobiDB-lite"/>
    </source>
</evidence>
<dbReference type="KEGG" id="beq:BEWA_049380"/>